<dbReference type="Gene3D" id="3.30.40.10">
    <property type="entry name" value="Zinc/RING finger domain, C3HC4 (zinc finger)"/>
    <property type="match status" value="1"/>
</dbReference>
<dbReference type="CDD" id="cd22582">
    <property type="entry name" value="BRcat_RBR_unk"/>
    <property type="match status" value="1"/>
</dbReference>
<dbReference type="InterPro" id="IPR013083">
    <property type="entry name" value="Znf_RING/FYVE/PHD"/>
</dbReference>
<dbReference type="InterPro" id="IPR044066">
    <property type="entry name" value="TRIAD_supradom"/>
</dbReference>
<dbReference type="Pfam" id="PF01485">
    <property type="entry name" value="IBR"/>
    <property type="match status" value="2"/>
</dbReference>
<dbReference type="Pfam" id="PF13456">
    <property type="entry name" value="RVT_3"/>
    <property type="match status" value="1"/>
</dbReference>
<dbReference type="InterPro" id="IPR036397">
    <property type="entry name" value="RNaseH_sf"/>
</dbReference>
<dbReference type="PROSITE" id="PS00518">
    <property type="entry name" value="ZF_RING_1"/>
    <property type="match status" value="1"/>
</dbReference>
<keyword evidence="8" id="KW-0479">Metal-binding</keyword>
<comment type="function">
    <text evidence="3">Might act as an E3 ubiquitin-protein ligase, or as part of E3 complex, which accepts ubiquitin from specific E2 ubiquitin-conjugating enzymes and then transfers it to substrates.</text>
</comment>
<keyword evidence="10 13" id="KW-0863">Zinc-finger</keyword>
<feature type="domain" description="RING-type" evidence="15">
    <location>
        <begin position="341"/>
        <end position="385"/>
    </location>
</feature>
<feature type="region of interest" description="Disordered" evidence="14">
    <location>
        <begin position="45"/>
        <end position="77"/>
    </location>
</feature>
<dbReference type="FunFam" id="3.30.420.10:FF:000076">
    <property type="entry name" value="RBR-type E3 ubiquitin transferase"/>
    <property type="match status" value="1"/>
</dbReference>
<evidence type="ECO:0000259" key="15">
    <source>
        <dbReference type="PROSITE" id="PS50089"/>
    </source>
</evidence>
<feature type="region of interest" description="Disordered" evidence="14">
    <location>
        <begin position="139"/>
        <end position="160"/>
    </location>
</feature>
<dbReference type="InterPro" id="IPR002156">
    <property type="entry name" value="RNaseH_domain"/>
</dbReference>
<protein>
    <recommendedName>
        <fullName evidence="6">RBR-type E3 ubiquitin transferase</fullName>
        <ecNumber evidence="6">2.3.2.31</ecNumber>
    </recommendedName>
</protein>
<dbReference type="Gene3D" id="3.30.420.10">
    <property type="entry name" value="Ribonuclease H-like superfamily/Ribonuclease H"/>
    <property type="match status" value="1"/>
</dbReference>
<comment type="pathway">
    <text evidence="4">Protein modification; protein ubiquitination.</text>
</comment>
<dbReference type="GO" id="GO:0008270">
    <property type="term" value="F:zinc ion binding"/>
    <property type="evidence" value="ECO:0007669"/>
    <property type="project" value="UniProtKB-KW"/>
</dbReference>
<feature type="compositionally biased region" description="Gly residues" evidence="14">
    <location>
        <begin position="145"/>
        <end position="155"/>
    </location>
</feature>
<evidence type="ECO:0000256" key="11">
    <source>
        <dbReference type="ARBA" id="ARBA00022786"/>
    </source>
</evidence>
<dbReference type="GO" id="GO:0061630">
    <property type="term" value="F:ubiquitin protein ligase activity"/>
    <property type="evidence" value="ECO:0007669"/>
    <property type="project" value="UniProtKB-EC"/>
</dbReference>
<dbReference type="PROSITE" id="PS50089">
    <property type="entry name" value="ZF_RING_2"/>
    <property type="match status" value="1"/>
</dbReference>
<dbReference type="CDD" id="cd22584">
    <property type="entry name" value="Rcat_RBR_unk"/>
    <property type="match status" value="1"/>
</dbReference>
<accession>A0AAV2FYC4</accession>
<keyword evidence="18" id="KW-1185">Reference proteome</keyword>
<dbReference type="AlphaFoldDB" id="A0AAV2FYC4"/>
<evidence type="ECO:0000256" key="3">
    <source>
        <dbReference type="ARBA" id="ARBA00003976"/>
    </source>
</evidence>
<dbReference type="EC" id="2.3.2.31" evidence="6"/>
<keyword evidence="7" id="KW-0808">Transferase</keyword>
<dbReference type="InterPro" id="IPR017907">
    <property type="entry name" value="Znf_RING_CS"/>
</dbReference>
<evidence type="ECO:0000256" key="5">
    <source>
        <dbReference type="ARBA" id="ARBA00005884"/>
    </source>
</evidence>
<dbReference type="PROSITE" id="PS51873">
    <property type="entry name" value="TRIAD"/>
    <property type="match status" value="1"/>
</dbReference>
<evidence type="ECO:0000256" key="1">
    <source>
        <dbReference type="ARBA" id="ARBA00001798"/>
    </source>
</evidence>
<evidence type="ECO:0000256" key="12">
    <source>
        <dbReference type="ARBA" id="ARBA00022833"/>
    </source>
</evidence>
<feature type="domain" description="RING-type" evidence="16">
    <location>
        <begin position="337"/>
        <end position="554"/>
    </location>
</feature>
<dbReference type="FunFam" id="1.20.120.1750:FF:000019">
    <property type="entry name" value="RBR-type E3 ubiquitin transferase"/>
    <property type="match status" value="1"/>
</dbReference>
<evidence type="ECO:0000256" key="6">
    <source>
        <dbReference type="ARBA" id="ARBA00012251"/>
    </source>
</evidence>
<evidence type="ECO:0000256" key="13">
    <source>
        <dbReference type="PROSITE-ProRule" id="PRU00175"/>
    </source>
</evidence>
<dbReference type="InterPro" id="IPR002867">
    <property type="entry name" value="IBR_dom"/>
</dbReference>
<keyword evidence="12" id="KW-0862">Zinc</keyword>
<evidence type="ECO:0000256" key="2">
    <source>
        <dbReference type="ARBA" id="ARBA00001947"/>
    </source>
</evidence>
<comment type="catalytic activity">
    <reaction evidence="1">
        <text>[E2 ubiquitin-conjugating enzyme]-S-ubiquitinyl-L-cysteine + [acceptor protein]-L-lysine = [E2 ubiquitin-conjugating enzyme]-L-cysteine + [acceptor protein]-N(6)-ubiquitinyl-L-lysine.</text>
        <dbReference type="EC" id="2.3.2.31"/>
    </reaction>
</comment>
<dbReference type="SUPFAM" id="SSF57850">
    <property type="entry name" value="RING/U-box"/>
    <property type="match status" value="2"/>
</dbReference>
<evidence type="ECO:0000256" key="9">
    <source>
        <dbReference type="ARBA" id="ARBA00022737"/>
    </source>
</evidence>
<comment type="cofactor">
    <cofactor evidence="2">
        <name>Zn(2+)</name>
        <dbReference type="ChEBI" id="CHEBI:29105"/>
    </cofactor>
</comment>
<gene>
    <name evidence="17" type="ORF">LTRI10_LOCUS43304</name>
</gene>
<keyword evidence="9" id="KW-0677">Repeat</keyword>
<dbReference type="Proteomes" id="UP001497516">
    <property type="component" value="Chromosome 7"/>
</dbReference>
<proteinExistence type="inferred from homology"/>
<evidence type="ECO:0000313" key="18">
    <source>
        <dbReference type="Proteomes" id="UP001497516"/>
    </source>
</evidence>
<evidence type="ECO:0000256" key="7">
    <source>
        <dbReference type="ARBA" id="ARBA00022679"/>
    </source>
</evidence>
<evidence type="ECO:0000256" key="14">
    <source>
        <dbReference type="SAM" id="MobiDB-lite"/>
    </source>
</evidence>
<comment type="similarity">
    <text evidence="5">Belongs to the RBR family. Ariadne subfamily.</text>
</comment>
<evidence type="ECO:0000313" key="17">
    <source>
        <dbReference type="EMBL" id="CAL1403365.1"/>
    </source>
</evidence>
<evidence type="ECO:0000256" key="10">
    <source>
        <dbReference type="ARBA" id="ARBA00022771"/>
    </source>
</evidence>
<dbReference type="GO" id="GO:0003676">
    <property type="term" value="F:nucleic acid binding"/>
    <property type="evidence" value="ECO:0007669"/>
    <property type="project" value="InterPro"/>
</dbReference>
<evidence type="ECO:0000256" key="8">
    <source>
        <dbReference type="ARBA" id="ARBA00022723"/>
    </source>
</evidence>
<evidence type="ECO:0000259" key="16">
    <source>
        <dbReference type="PROSITE" id="PS51873"/>
    </source>
</evidence>
<keyword evidence="11" id="KW-0833">Ubl conjugation pathway</keyword>
<dbReference type="Gene3D" id="1.20.120.1750">
    <property type="match status" value="1"/>
</dbReference>
<dbReference type="GO" id="GO:0004523">
    <property type="term" value="F:RNA-DNA hybrid ribonuclease activity"/>
    <property type="evidence" value="ECO:0007669"/>
    <property type="project" value="InterPro"/>
</dbReference>
<reference evidence="17 18" key="1">
    <citation type="submission" date="2024-04" db="EMBL/GenBank/DDBJ databases">
        <authorList>
            <person name="Fracassetti M."/>
        </authorList>
    </citation>
    <scope>NUCLEOTIDE SEQUENCE [LARGE SCALE GENOMIC DNA]</scope>
</reference>
<dbReference type="EMBL" id="OZ034820">
    <property type="protein sequence ID" value="CAL1403365.1"/>
    <property type="molecule type" value="Genomic_DNA"/>
</dbReference>
<feature type="compositionally biased region" description="Pro residues" evidence="14">
    <location>
        <begin position="58"/>
        <end position="75"/>
    </location>
</feature>
<dbReference type="SMART" id="SM00647">
    <property type="entry name" value="IBR"/>
    <property type="match status" value="2"/>
</dbReference>
<evidence type="ECO:0000256" key="4">
    <source>
        <dbReference type="ARBA" id="ARBA00004906"/>
    </source>
</evidence>
<dbReference type="PANTHER" id="PTHR11685">
    <property type="entry name" value="RBR FAMILY RING FINGER AND IBR DOMAIN-CONTAINING"/>
    <property type="match status" value="1"/>
</dbReference>
<dbReference type="GO" id="GO:0016567">
    <property type="term" value="P:protein ubiquitination"/>
    <property type="evidence" value="ECO:0007669"/>
    <property type="project" value="InterPro"/>
</dbReference>
<sequence length="561" mass="62922">MDSADKDAVEAVLSEQRREILEAKTVSADLDFAFDLQMQEAITASMRHLPSSSSSSLSPPPPPPPSPPPSAPPAEPEFDYVSLLLDDIERLNQEWRDREASEYFLQEMKTDLDRRIFDQNFAGEILDIPADQWEKYGDNYEKPYGSGGGGGGGGESSSDASSSSKVAAELAWVSAETFRLYFKGLESEERVRDKKVTVAGFGVAICDSKDNLIFELSKRLDAATVSRSAGKISEGLLVGIHALIEGLNAALNFDLKKLTFLCDDFMAYQYLTGRVQPTQAEVLDLVTQVSSLQRKFTECTPALVGRNNIKFAFKLARDAIVSQITWPEETGNGGKSRKETCVICYEDTDTAQMFSVNGCLHRYCFGCMKQHVEVKLLNGKDAKCPHESCDSVIEILSCATFLDPKLVDMLSLRRKEAAIPVKDKIYCPYPKCSELMTKTEVLAYTKLSLVGAEVSGARKCMKCKKYFCINCKVPWHYDMTCADYKRSNHHPREDKMLNTLANKSKWRQCVKCSHMIELDHGCYHITCRCGYEFCYTCGAPWKNKRATCTCPIWDERNIIRR</sequence>
<dbReference type="InterPro" id="IPR031127">
    <property type="entry name" value="E3_UB_ligase_RBR"/>
</dbReference>
<dbReference type="FunFam" id="3.30.40.10:FF:000230">
    <property type="entry name" value="RBR-type E3 ubiquitin transferase"/>
    <property type="match status" value="1"/>
</dbReference>
<name>A0AAV2FYC4_9ROSI</name>
<dbReference type="InterPro" id="IPR001841">
    <property type="entry name" value="Znf_RING"/>
</dbReference>
<organism evidence="17 18">
    <name type="scientific">Linum trigynum</name>
    <dbReference type="NCBI Taxonomy" id="586398"/>
    <lineage>
        <taxon>Eukaryota</taxon>
        <taxon>Viridiplantae</taxon>
        <taxon>Streptophyta</taxon>
        <taxon>Embryophyta</taxon>
        <taxon>Tracheophyta</taxon>
        <taxon>Spermatophyta</taxon>
        <taxon>Magnoliopsida</taxon>
        <taxon>eudicotyledons</taxon>
        <taxon>Gunneridae</taxon>
        <taxon>Pentapetalae</taxon>
        <taxon>rosids</taxon>
        <taxon>fabids</taxon>
        <taxon>Malpighiales</taxon>
        <taxon>Linaceae</taxon>
        <taxon>Linum</taxon>
    </lineage>
</organism>